<keyword evidence="14" id="KW-1185">Reference proteome</keyword>
<feature type="domain" description="Peptidase S11 D-alanyl-D-alanine carboxypeptidase A N-terminal" evidence="11">
    <location>
        <begin position="140"/>
        <end position="349"/>
    </location>
</feature>
<comment type="caution">
    <text evidence="13">The sequence shown here is derived from an EMBL/GenBank/DDBJ whole genome shotgun (WGS) entry which is preliminary data.</text>
</comment>
<proteinExistence type="inferred from homology"/>
<evidence type="ECO:0000256" key="9">
    <source>
        <dbReference type="RuleBase" id="RU004016"/>
    </source>
</evidence>
<reference evidence="13 14" key="1">
    <citation type="journal article" date="2013" name="Genome Announc.">
        <title>Genome Sequence of the Extreme Obligate Alkaliphile Bacillus marmarensis Strain DSM 21297.</title>
        <authorList>
            <person name="Wernick D.G."/>
            <person name="Choi K.Y."/>
            <person name="Tat C.A."/>
            <person name="Lafontaine Rivera J.G."/>
            <person name="Liao J.C."/>
        </authorList>
    </citation>
    <scope>NUCLEOTIDE SEQUENCE [LARGE SCALE GENOMIC DNA]</scope>
    <source>
        <strain evidence="13 14">DSM 21297</strain>
    </source>
</reference>
<dbReference type="InterPro" id="IPR012854">
    <property type="entry name" value="Cu_amine_oxidase-like_N"/>
</dbReference>
<evidence type="ECO:0000256" key="5">
    <source>
        <dbReference type="ARBA" id="ARBA00022984"/>
    </source>
</evidence>
<gene>
    <name evidence="13" type="ORF">A33I_18275</name>
</gene>
<protein>
    <recommendedName>
        <fullName evidence="15">D-alanyl-D-alanine carboxypeptidase</fullName>
    </recommendedName>
</protein>
<feature type="active site" description="Acyl-ester intermediate" evidence="7">
    <location>
        <position position="151"/>
    </location>
</feature>
<evidence type="ECO:0000313" key="13">
    <source>
        <dbReference type="EMBL" id="ERN52040.1"/>
    </source>
</evidence>
<dbReference type="Pfam" id="PF07833">
    <property type="entry name" value="Cu_amine_oxidN1"/>
    <property type="match status" value="1"/>
</dbReference>
<feature type="active site" description="Proton acceptor" evidence="7">
    <location>
        <position position="154"/>
    </location>
</feature>
<keyword evidence="4" id="KW-0133">Cell shape</keyword>
<dbReference type="Pfam" id="PF00768">
    <property type="entry name" value="Peptidase_S11"/>
    <property type="match status" value="1"/>
</dbReference>
<dbReference type="GO" id="GO:0009252">
    <property type="term" value="P:peptidoglycan biosynthetic process"/>
    <property type="evidence" value="ECO:0007669"/>
    <property type="project" value="UniProtKB-KW"/>
</dbReference>
<dbReference type="GO" id="GO:0071555">
    <property type="term" value="P:cell wall organization"/>
    <property type="evidence" value="ECO:0007669"/>
    <property type="project" value="UniProtKB-KW"/>
</dbReference>
<dbReference type="PANTHER" id="PTHR21581:SF33">
    <property type="entry name" value="D-ALANYL-D-ALANINE CARBOXYPEPTIDASE DACB"/>
    <property type="match status" value="1"/>
</dbReference>
<dbReference type="InterPro" id="IPR001967">
    <property type="entry name" value="Peptidase_S11_N"/>
</dbReference>
<dbReference type="Proteomes" id="UP000017170">
    <property type="component" value="Unassembled WGS sequence"/>
</dbReference>
<feature type="signal peptide" evidence="10">
    <location>
        <begin position="1"/>
        <end position="25"/>
    </location>
</feature>
<dbReference type="GO" id="GO:0008360">
    <property type="term" value="P:regulation of cell shape"/>
    <property type="evidence" value="ECO:0007669"/>
    <property type="project" value="UniProtKB-KW"/>
</dbReference>
<evidence type="ECO:0000256" key="7">
    <source>
        <dbReference type="PIRSR" id="PIRSR618044-1"/>
    </source>
</evidence>
<name>U6SMA0_9BACI</name>
<dbReference type="Gene3D" id="3.40.710.10">
    <property type="entry name" value="DD-peptidase/beta-lactamase superfamily"/>
    <property type="match status" value="1"/>
</dbReference>
<accession>U6SMA0</accession>
<evidence type="ECO:0000256" key="6">
    <source>
        <dbReference type="ARBA" id="ARBA00023316"/>
    </source>
</evidence>
<dbReference type="PRINTS" id="PR00725">
    <property type="entry name" value="DADACBPTASE1"/>
</dbReference>
<feature type="domain" description="Copper amine oxidase-like N-terminal" evidence="12">
    <location>
        <begin position="441"/>
        <end position="541"/>
    </location>
</feature>
<organism evidence="13 14">
    <name type="scientific">Alkalihalophilus marmarensis DSM 21297</name>
    <dbReference type="NCBI Taxonomy" id="1188261"/>
    <lineage>
        <taxon>Bacteria</taxon>
        <taxon>Bacillati</taxon>
        <taxon>Bacillota</taxon>
        <taxon>Bacilli</taxon>
        <taxon>Bacillales</taxon>
        <taxon>Bacillaceae</taxon>
        <taxon>Alkalihalophilus</taxon>
    </lineage>
</organism>
<dbReference type="GO" id="GO:0006508">
    <property type="term" value="P:proteolysis"/>
    <property type="evidence" value="ECO:0007669"/>
    <property type="project" value="InterPro"/>
</dbReference>
<feature type="binding site" evidence="8">
    <location>
        <position position="323"/>
    </location>
    <ligand>
        <name>substrate</name>
    </ligand>
</feature>
<dbReference type="InterPro" id="IPR018044">
    <property type="entry name" value="Peptidase_S11"/>
</dbReference>
<sequence length="548" mass="59700">MNRLKQAGFLFLIVLLLSTPMQAYAFNPASAGSIKIIEQPYFIQHQDQAMLADGQAITYQGMDYLPLRDIASLFNLGISHQGNGIYLEQTGAGTISIQPSTNRQLPKQTIPASDLVTFNIPIGAHAGVVLEDGQQTPSFAKNANAPLYPASTVKVMTALLALEHGNLNDVVVVGPGAAAVPSDSSTAGVRPGDIMTLEQLLYALMLPSGNDAAVAIAEHIGGSHWQFIQMMNQRARQLGAVNTTFSNAHGYPHPNQKTTVNDLAKIGQEAAKHPFFLKLVSTPNYATTYRNRQGMPVHKAWRNTNAMTQPSSGFMHPSILGGKTGYTNAARHNLISFGQGNGYDYTIVLLRGEREQRYRDTRSLIDQMKFSRQLFDSAHKKTIVVSPVSEPLYLNQQQISGIENMFIYNNSIYIPATSIPKLSAMAGGARLTTTQQMQVKVNQDVVTFDRTEPVILSGRLLVPVRSIFEELGLELEWNAATQTVTGKNATTTITMKMNDTHATVNGIPHTLDVPATAVNGRTIVPVRFITEATGATVDWGRGRVLMLN</sequence>
<evidence type="ECO:0000259" key="12">
    <source>
        <dbReference type="Pfam" id="PF07833"/>
    </source>
</evidence>
<evidence type="ECO:0000256" key="1">
    <source>
        <dbReference type="ARBA" id="ARBA00007164"/>
    </source>
</evidence>
<dbReference type="AlphaFoldDB" id="U6SMA0"/>
<evidence type="ECO:0000256" key="2">
    <source>
        <dbReference type="ARBA" id="ARBA00022729"/>
    </source>
</evidence>
<dbReference type="RefSeq" id="WP_022629212.1">
    <property type="nucleotide sequence ID" value="NZ_ATAE01000041.1"/>
</dbReference>
<dbReference type="InterPro" id="IPR036582">
    <property type="entry name" value="Mao_N_sf"/>
</dbReference>
<dbReference type="GO" id="GO:0009002">
    <property type="term" value="F:serine-type D-Ala-D-Ala carboxypeptidase activity"/>
    <property type="evidence" value="ECO:0007669"/>
    <property type="project" value="InterPro"/>
</dbReference>
<dbReference type="PANTHER" id="PTHR21581">
    <property type="entry name" value="D-ALANYL-D-ALANINE CARBOXYPEPTIDASE"/>
    <property type="match status" value="1"/>
</dbReference>
<keyword evidence="2 10" id="KW-0732">Signal</keyword>
<comment type="similarity">
    <text evidence="1 9">Belongs to the peptidase S11 family.</text>
</comment>
<evidence type="ECO:0000256" key="8">
    <source>
        <dbReference type="PIRSR" id="PIRSR618044-2"/>
    </source>
</evidence>
<feature type="active site" evidence="7">
    <location>
        <position position="208"/>
    </location>
</feature>
<keyword evidence="3" id="KW-0378">Hydrolase</keyword>
<evidence type="ECO:0000256" key="3">
    <source>
        <dbReference type="ARBA" id="ARBA00022801"/>
    </source>
</evidence>
<evidence type="ECO:0000259" key="11">
    <source>
        <dbReference type="Pfam" id="PF00768"/>
    </source>
</evidence>
<feature type="chain" id="PRO_5004680567" description="D-alanyl-D-alanine carboxypeptidase" evidence="10">
    <location>
        <begin position="26"/>
        <end position="548"/>
    </location>
</feature>
<dbReference type="InterPro" id="IPR012338">
    <property type="entry name" value="Beta-lactam/transpept-like"/>
</dbReference>
<evidence type="ECO:0000256" key="10">
    <source>
        <dbReference type="SAM" id="SignalP"/>
    </source>
</evidence>
<evidence type="ECO:0000313" key="14">
    <source>
        <dbReference type="Proteomes" id="UP000017170"/>
    </source>
</evidence>
<dbReference type="Gene3D" id="3.30.457.10">
    <property type="entry name" value="Copper amine oxidase-like, N-terminal domain"/>
    <property type="match status" value="1"/>
</dbReference>
<keyword evidence="5" id="KW-0573">Peptidoglycan synthesis</keyword>
<dbReference type="SUPFAM" id="SSF55383">
    <property type="entry name" value="Copper amine oxidase, domain N"/>
    <property type="match status" value="1"/>
</dbReference>
<keyword evidence="6" id="KW-0961">Cell wall biogenesis/degradation</keyword>
<dbReference type="PATRIC" id="fig|1188261.3.peg.3143"/>
<evidence type="ECO:0000256" key="4">
    <source>
        <dbReference type="ARBA" id="ARBA00022960"/>
    </source>
</evidence>
<dbReference type="SUPFAM" id="SSF56601">
    <property type="entry name" value="beta-lactamase/transpeptidase-like"/>
    <property type="match status" value="1"/>
</dbReference>
<dbReference type="EMBL" id="ATAE01000041">
    <property type="protein sequence ID" value="ERN52040.1"/>
    <property type="molecule type" value="Genomic_DNA"/>
</dbReference>
<evidence type="ECO:0008006" key="15">
    <source>
        <dbReference type="Google" id="ProtNLM"/>
    </source>
</evidence>